<organism evidence="9 10">
    <name type="scientific">Sunxiuqinia elliptica</name>
    <dbReference type="NCBI Taxonomy" id="655355"/>
    <lineage>
        <taxon>Bacteria</taxon>
        <taxon>Pseudomonadati</taxon>
        <taxon>Bacteroidota</taxon>
        <taxon>Bacteroidia</taxon>
        <taxon>Marinilabiliales</taxon>
        <taxon>Prolixibacteraceae</taxon>
        <taxon>Sunxiuqinia</taxon>
    </lineage>
</organism>
<evidence type="ECO:0000259" key="8">
    <source>
        <dbReference type="SMART" id="SM00965"/>
    </source>
</evidence>
<evidence type="ECO:0000256" key="1">
    <source>
        <dbReference type="ARBA" id="ARBA00004571"/>
    </source>
</evidence>
<dbReference type="InterPro" id="IPR039426">
    <property type="entry name" value="TonB-dep_rcpt-like"/>
</dbReference>
<evidence type="ECO:0000313" key="10">
    <source>
        <dbReference type="Proteomes" id="UP000294848"/>
    </source>
</evidence>
<dbReference type="NCBIfam" id="TIGR04056">
    <property type="entry name" value="OMP_RagA_SusC"/>
    <property type="match status" value="1"/>
</dbReference>
<evidence type="ECO:0000256" key="3">
    <source>
        <dbReference type="ARBA" id="ARBA00022452"/>
    </source>
</evidence>
<proteinExistence type="inferred from homology"/>
<dbReference type="InterPro" id="IPR012910">
    <property type="entry name" value="Plug_dom"/>
</dbReference>
<dbReference type="InterPro" id="IPR008969">
    <property type="entry name" value="CarboxyPept-like_regulatory"/>
</dbReference>
<evidence type="ECO:0000256" key="5">
    <source>
        <dbReference type="ARBA" id="ARBA00023136"/>
    </source>
</evidence>
<protein>
    <submittedName>
        <fullName evidence="9">TonB-linked SusC/RagA family outer membrane protein</fullName>
    </submittedName>
</protein>
<name>A0A4R6GQ52_9BACT</name>
<keyword evidence="6 7" id="KW-0998">Cell outer membrane</keyword>
<evidence type="ECO:0000256" key="2">
    <source>
        <dbReference type="ARBA" id="ARBA00022448"/>
    </source>
</evidence>
<dbReference type="AlphaFoldDB" id="A0A4R6GQ52"/>
<dbReference type="Pfam" id="PF13715">
    <property type="entry name" value="CarbopepD_reg_2"/>
    <property type="match status" value="1"/>
</dbReference>
<evidence type="ECO:0000256" key="4">
    <source>
        <dbReference type="ARBA" id="ARBA00022692"/>
    </source>
</evidence>
<dbReference type="Pfam" id="PF07660">
    <property type="entry name" value="STN"/>
    <property type="match status" value="1"/>
</dbReference>
<dbReference type="InterPro" id="IPR023996">
    <property type="entry name" value="TonB-dep_OMP_SusC/RagA"/>
</dbReference>
<dbReference type="Gene3D" id="2.170.130.10">
    <property type="entry name" value="TonB-dependent receptor, plug domain"/>
    <property type="match status" value="1"/>
</dbReference>
<dbReference type="InterPro" id="IPR036942">
    <property type="entry name" value="Beta-barrel_TonB_sf"/>
</dbReference>
<dbReference type="GO" id="GO:0009279">
    <property type="term" value="C:cell outer membrane"/>
    <property type="evidence" value="ECO:0007669"/>
    <property type="project" value="UniProtKB-SubCell"/>
</dbReference>
<dbReference type="Gene3D" id="2.40.170.20">
    <property type="entry name" value="TonB-dependent receptor, beta-barrel domain"/>
    <property type="match status" value="1"/>
</dbReference>
<feature type="domain" description="Secretin/TonB short N-terminal" evidence="8">
    <location>
        <begin position="65"/>
        <end position="116"/>
    </location>
</feature>
<dbReference type="SUPFAM" id="SSF49464">
    <property type="entry name" value="Carboxypeptidase regulatory domain-like"/>
    <property type="match status" value="1"/>
</dbReference>
<reference evidence="9 10" key="1">
    <citation type="submission" date="2019-03" db="EMBL/GenBank/DDBJ databases">
        <title>Freshwater and sediment microbial communities from various areas in North America, analyzing microbe dynamics in response to fracking.</title>
        <authorList>
            <person name="Lamendella R."/>
        </authorList>
    </citation>
    <scope>NUCLEOTIDE SEQUENCE [LARGE SCALE GENOMIC DNA]</scope>
    <source>
        <strain evidence="9 10">114D</strain>
    </source>
</reference>
<dbReference type="Proteomes" id="UP000294848">
    <property type="component" value="Unassembled WGS sequence"/>
</dbReference>
<dbReference type="Gene3D" id="2.60.40.1120">
    <property type="entry name" value="Carboxypeptidase-like, regulatory domain"/>
    <property type="match status" value="1"/>
</dbReference>
<keyword evidence="3 7" id="KW-1134">Transmembrane beta strand</keyword>
<dbReference type="InterPro" id="IPR011662">
    <property type="entry name" value="Secretin/TonB_short_N"/>
</dbReference>
<dbReference type="NCBIfam" id="TIGR04057">
    <property type="entry name" value="SusC_RagA_signa"/>
    <property type="match status" value="1"/>
</dbReference>
<keyword evidence="2 7" id="KW-0813">Transport</keyword>
<dbReference type="SUPFAM" id="SSF56935">
    <property type="entry name" value="Porins"/>
    <property type="match status" value="1"/>
</dbReference>
<dbReference type="InterPro" id="IPR023997">
    <property type="entry name" value="TonB-dep_OMP_SusC/RagA_CS"/>
</dbReference>
<dbReference type="FunFam" id="2.170.130.10:FF:000003">
    <property type="entry name" value="SusC/RagA family TonB-linked outer membrane protein"/>
    <property type="match status" value="1"/>
</dbReference>
<dbReference type="EMBL" id="SNWI01000011">
    <property type="protein sequence ID" value="TDN96644.1"/>
    <property type="molecule type" value="Genomic_DNA"/>
</dbReference>
<keyword evidence="5 7" id="KW-0472">Membrane</keyword>
<evidence type="ECO:0000256" key="7">
    <source>
        <dbReference type="PROSITE-ProRule" id="PRU01360"/>
    </source>
</evidence>
<dbReference type="PROSITE" id="PS52016">
    <property type="entry name" value="TONB_DEPENDENT_REC_3"/>
    <property type="match status" value="1"/>
</dbReference>
<comment type="similarity">
    <text evidence="7">Belongs to the TonB-dependent receptor family.</text>
</comment>
<comment type="caution">
    <text evidence="9">The sequence shown here is derived from an EMBL/GenBank/DDBJ whole genome shotgun (WGS) entry which is preliminary data.</text>
</comment>
<evidence type="ECO:0000256" key="6">
    <source>
        <dbReference type="ARBA" id="ARBA00023237"/>
    </source>
</evidence>
<dbReference type="SMART" id="SM00965">
    <property type="entry name" value="STN"/>
    <property type="match status" value="1"/>
</dbReference>
<comment type="subcellular location">
    <subcellularLocation>
        <location evidence="1 7">Cell outer membrane</location>
        <topology evidence="1 7">Multi-pass membrane protein</topology>
    </subcellularLocation>
</comment>
<sequence>MIFIGTALWKSKLIRTMRATLFLMVLSVLQLYAVGSYSQSTKMSLTLRNVPIKEVLKHIEEQSEFYFIYDASVVDVNRNVDVNASNRLIPEILDDLFEGTNVKYKVANRQIAITNANEDISVQQKKVSGKVTDDSGSPLPGVTVVIEGTVQGTITDLDGSYQLDRVPSDAVLVFSFVGMRTSKVAVEGRLVVDVVLQDETIGLEEVVAVGYGTQKKVNLTGAVTSVSGEDLVKRPVTNVETMLQGQMPGVQIVQNSGEPGNEGVSIRIRGNGTFSSAGSNPLVLVDGVQGSLADLNPNNIESISVLKDAASASIYGARAANGVILVTTKKGTEGRITMSYNGNYAIHTPTKLFDLITNSAEYMELFNEARLNSGLTSGLYTDEMINAYRNATDRNLYPNTDWLDLLFSPAPTQTHNLSFSGGSNGTTFNVSLGYVNQEGVMKGFDYEKYNVRVNLSSKVNENIKFGGNFSVKKGMKTAPRQGAGDTFLAAMSQAPTYAPQLADGSGRYTYKAYDFESNNKSPMAIIGNRVNRNTNDYVISSQGWLDVKLFKGLTWYTKAAINLDFSKYDDFRPQVPLYNFRTNEFMTYLDVGGSGLIVQDDQTEYKNLYTYLNFNQQFGAGHTITTQVGYSVEDNTHQYLRGYRKDYPSDVLRELDAGSPAVQQASGTKTEWALMSFFGRLGYNYKDRYLVEANLRYDGTSRLSPDSRWGAFPSFSVGWRMSEEQFFQNMNADWINNLKIRGSYGKLGNQNIGLYPYQSILDLTGNYSFDDSSLSSGVAQTRLSNENIMWETTSITDFGFDLTAFEGFNVTFDWYKKRTTDILRSSQVTNAVGLNPPTVNNGTMENTGVELSLQYANQLRSGSFSGLNYRLGFNIDHYKNELVDFGEREISGYSLREEGAEWDSYYMLEWIGIFQSEQEIADSPKQFNDATVPGDLKFKDQNSDGVIDNDDRIALSGRYPAFNYSFNLAANWKGFDLSAQLQGVQGVKYFVNDWGTIPFVQGSPPTTDWRDRWTETNPSTTMPRIYWGWGAPERIRRNSSWYLQDGSYLRLKNLTVGYTLPRTFFDRVGLNEFRIYFSGDNLFTITDYPGLDPERGESGRFVNYPQNKIYSFGVNVKF</sequence>
<dbReference type="InterPro" id="IPR037066">
    <property type="entry name" value="Plug_dom_sf"/>
</dbReference>
<dbReference type="Pfam" id="PF07715">
    <property type="entry name" value="Plug"/>
    <property type="match status" value="1"/>
</dbReference>
<gene>
    <name evidence="9" type="ORF">DET52_11114</name>
</gene>
<evidence type="ECO:0000313" key="9">
    <source>
        <dbReference type="EMBL" id="TDN96644.1"/>
    </source>
</evidence>
<keyword evidence="4 7" id="KW-0812">Transmembrane</keyword>
<accession>A0A4R6GQ52</accession>